<feature type="region of interest" description="Disordered" evidence="1">
    <location>
        <begin position="144"/>
        <end position="339"/>
    </location>
</feature>
<proteinExistence type="predicted"/>
<sequence length="552" mass="61860">SGSSKHHGEGHDSSPSLPHHAFPFLGPLAEPRREHLAADHQRAQRGLPRLLVAAQGPEAHHAGAAQLPGLRVRRGQALRLVLRGGGAAPAAVARGLGRRILRPRRLRGPVPLPRQRRPPLLAPVPAHLPGRERHLLDQHRLLPPLHPQLRQQPQPRRREPRRQLPRPQRQGLHQPGGLHTRPPGHLQGQDLPPPQCRRAHARHRRGGAVAQGGGPHGHGRGPGGGQHGRGIPRHVRHHARHGGLRRGWQHRLLHVRRRAVVEGARGQPRRAAGHPRAHPAGAQGPGEPGQDTGDQAGEQDLRPRHRRRWRRRRRGRHRREQGRRRRRHGETAGGGRRPPAAEEARLLALLLQLHVQWHPGPGVLEQPGTDSRVAAARPDFHARLAVVFVWILRPPAPVLLGLLLREERLLHLKDGIHGVADGAHVRRLPPAPQPEPLHPVPEHGRDRHVHGRHHVGGRVGDERAVRGQELRREPQRGGEQHPRGLPLLRLLRRLPLPARGAGRRPPLRRRRLLPGDVRRVGRHVRRRHAALRRPLRAVAPGGYRDRRRMMDK</sequence>
<feature type="compositionally biased region" description="Basic and acidic residues" evidence="1">
    <location>
        <begin position="1"/>
        <end position="12"/>
    </location>
</feature>
<name>A0A804NBJ7_MAIZE</name>
<feature type="region of interest" description="Disordered" evidence="1">
    <location>
        <begin position="107"/>
        <end position="127"/>
    </location>
</feature>
<feature type="region of interest" description="Disordered" evidence="1">
    <location>
        <begin position="1"/>
        <end position="25"/>
    </location>
</feature>
<evidence type="ECO:0000313" key="2">
    <source>
        <dbReference type="EnsemblPlants" id="Zm00001eb149340_P001"/>
    </source>
</evidence>
<reference evidence="2" key="2">
    <citation type="submission" date="2019-07" db="EMBL/GenBank/DDBJ databases">
        <authorList>
            <person name="Seetharam A."/>
            <person name="Woodhouse M."/>
            <person name="Cannon E."/>
        </authorList>
    </citation>
    <scope>NUCLEOTIDE SEQUENCE [LARGE SCALE GENOMIC DNA]</scope>
    <source>
        <strain evidence="2">cv. B73</strain>
    </source>
</reference>
<feature type="compositionally biased region" description="Basic residues" evidence="1">
    <location>
        <begin position="230"/>
        <end position="258"/>
    </location>
</feature>
<protein>
    <submittedName>
        <fullName evidence="2">Uncharacterized protein</fullName>
    </submittedName>
</protein>
<accession>A0A804NBJ7</accession>
<feature type="compositionally biased region" description="Basic residues" evidence="1">
    <location>
        <begin position="446"/>
        <end position="456"/>
    </location>
</feature>
<dbReference type="Proteomes" id="UP000007305">
    <property type="component" value="Chromosome 3"/>
</dbReference>
<dbReference type="AlphaFoldDB" id="A0A804NBJ7"/>
<feature type="compositionally biased region" description="Basic residues" evidence="1">
    <location>
        <begin position="197"/>
        <end position="206"/>
    </location>
</feature>
<feature type="compositionally biased region" description="Pro residues" evidence="1">
    <location>
        <begin position="429"/>
        <end position="439"/>
    </location>
</feature>
<feature type="compositionally biased region" description="Basic residues" evidence="1">
    <location>
        <begin position="303"/>
        <end position="328"/>
    </location>
</feature>
<dbReference type="InParanoid" id="A0A804NBJ7"/>
<evidence type="ECO:0000313" key="3">
    <source>
        <dbReference type="Proteomes" id="UP000007305"/>
    </source>
</evidence>
<feature type="compositionally biased region" description="Low complexity" evidence="1">
    <location>
        <begin position="165"/>
        <end position="179"/>
    </location>
</feature>
<evidence type="ECO:0000256" key="1">
    <source>
        <dbReference type="SAM" id="MobiDB-lite"/>
    </source>
</evidence>
<keyword evidence="3" id="KW-1185">Reference proteome</keyword>
<feature type="compositionally biased region" description="Basic residues" evidence="1">
    <location>
        <begin position="267"/>
        <end position="277"/>
    </location>
</feature>
<dbReference type="EnsemblPlants" id="Zm00001eb149340_T001">
    <property type="protein sequence ID" value="Zm00001eb149340_P001"/>
    <property type="gene ID" value="Zm00001eb149340"/>
</dbReference>
<feature type="compositionally biased region" description="Low complexity" evidence="1">
    <location>
        <begin position="144"/>
        <end position="154"/>
    </location>
</feature>
<reference evidence="2" key="3">
    <citation type="submission" date="2021-05" db="UniProtKB">
        <authorList>
            <consortium name="EnsemblPlants"/>
        </authorList>
    </citation>
    <scope>IDENTIFICATION</scope>
    <source>
        <strain evidence="2">cv. B73</strain>
    </source>
</reference>
<reference evidence="3" key="1">
    <citation type="submission" date="2015-12" db="EMBL/GenBank/DDBJ databases">
        <title>Update maize B73 reference genome by single molecule sequencing technologies.</title>
        <authorList>
            <consortium name="Maize Genome Sequencing Project"/>
            <person name="Ware D."/>
        </authorList>
    </citation>
    <scope>NUCLEOTIDE SEQUENCE [LARGE SCALE GENOMIC DNA]</scope>
    <source>
        <strain evidence="3">cv. B73</strain>
    </source>
</reference>
<feature type="compositionally biased region" description="Gly residues" evidence="1">
    <location>
        <begin position="209"/>
        <end position="228"/>
    </location>
</feature>
<dbReference type="Gramene" id="Zm00001eb149340_T001">
    <property type="protein sequence ID" value="Zm00001eb149340_P001"/>
    <property type="gene ID" value="Zm00001eb149340"/>
</dbReference>
<feature type="region of interest" description="Disordered" evidence="1">
    <location>
        <begin position="429"/>
        <end position="465"/>
    </location>
</feature>
<organism evidence="2 3">
    <name type="scientific">Zea mays</name>
    <name type="common">Maize</name>
    <dbReference type="NCBI Taxonomy" id="4577"/>
    <lineage>
        <taxon>Eukaryota</taxon>
        <taxon>Viridiplantae</taxon>
        <taxon>Streptophyta</taxon>
        <taxon>Embryophyta</taxon>
        <taxon>Tracheophyta</taxon>
        <taxon>Spermatophyta</taxon>
        <taxon>Magnoliopsida</taxon>
        <taxon>Liliopsida</taxon>
        <taxon>Poales</taxon>
        <taxon>Poaceae</taxon>
        <taxon>PACMAD clade</taxon>
        <taxon>Panicoideae</taxon>
        <taxon>Andropogonodae</taxon>
        <taxon>Andropogoneae</taxon>
        <taxon>Tripsacinae</taxon>
        <taxon>Zea</taxon>
    </lineage>
</organism>